<evidence type="ECO:0000256" key="1">
    <source>
        <dbReference type="SAM" id="Phobius"/>
    </source>
</evidence>
<name>A0A9X1FCY8_9FLAO</name>
<dbReference type="InterPro" id="IPR040445">
    <property type="entry name" value="Kir_TM"/>
</dbReference>
<dbReference type="GO" id="GO:0005242">
    <property type="term" value="F:inward rectifier potassium channel activity"/>
    <property type="evidence" value="ECO:0007669"/>
    <property type="project" value="InterPro"/>
</dbReference>
<accession>A0A9X1FCY8</accession>
<organism evidence="4 5">
    <name type="scientific">Winogradskyella luteola</name>
    <dbReference type="NCBI Taxonomy" id="2828330"/>
    <lineage>
        <taxon>Bacteria</taxon>
        <taxon>Pseudomonadati</taxon>
        <taxon>Bacteroidota</taxon>
        <taxon>Flavobacteriia</taxon>
        <taxon>Flavobacteriales</taxon>
        <taxon>Flavobacteriaceae</taxon>
        <taxon>Winogradskyella</taxon>
    </lineage>
</organism>
<dbReference type="GO" id="GO:0005886">
    <property type="term" value="C:plasma membrane"/>
    <property type="evidence" value="ECO:0007669"/>
    <property type="project" value="TreeGrafter"/>
</dbReference>
<feature type="domain" description="Inward rectifier potassium channel C-terminal" evidence="3">
    <location>
        <begin position="157"/>
        <end position="306"/>
    </location>
</feature>
<dbReference type="Proteomes" id="UP001138894">
    <property type="component" value="Unassembled WGS sequence"/>
</dbReference>
<keyword evidence="1" id="KW-1133">Transmembrane helix</keyword>
<keyword evidence="4" id="KW-0406">Ion transport</keyword>
<dbReference type="InterPro" id="IPR041647">
    <property type="entry name" value="IRK_C"/>
</dbReference>
<keyword evidence="1" id="KW-0812">Transmembrane</keyword>
<dbReference type="GO" id="GO:1990573">
    <property type="term" value="P:potassium ion import across plasma membrane"/>
    <property type="evidence" value="ECO:0007669"/>
    <property type="project" value="TreeGrafter"/>
</dbReference>
<protein>
    <submittedName>
        <fullName evidence="4">K+ channel, inward rectifier</fullName>
    </submittedName>
</protein>
<keyword evidence="4" id="KW-0813">Transport</keyword>
<keyword evidence="5" id="KW-1185">Reference proteome</keyword>
<dbReference type="AlphaFoldDB" id="A0A9X1FCY8"/>
<keyword evidence="4" id="KW-0407">Ion channel</keyword>
<feature type="transmembrane region" description="Helical" evidence="1">
    <location>
        <begin position="59"/>
        <end position="81"/>
    </location>
</feature>
<proteinExistence type="predicted"/>
<evidence type="ECO:0000259" key="2">
    <source>
        <dbReference type="Pfam" id="PF01007"/>
    </source>
</evidence>
<dbReference type="RefSeq" id="WP_218547824.1">
    <property type="nucleotide sequence ID" value="NZ_JAGSPD010000019.1"/>
</dbReference>
<dbReference type="InterPro" id="IPR016449">
    <property type="entry name" value="K_chnl_inward-rec_Kir"/>
</dbReference>
<gene>
    <name evidence="4" type="ORF">KCG49_15560</name>
</gene>
<dbReference type="Pfam" id="PF17655">
    <property type="entry name" value="IRK_C"/>
    <property type="match status" value="1"/>
</dbReference>
<evidence type="ECO:0000259" key="3">
    <source>
        <dbReference type="Pfam" id="PF17655"/>
    </source>
</evidence>
<dbReference type="EMBL" id="JAGSPD010000019">
    <property type="protein sequence ID" value="MBV7270605.1"/>
    <property type="molecule type" value="Genomic_DNA"/>
</dbReference>
<sequence>MAKQKKEKFNDFGLGEKSSSEGFRALNKDGSFNIEKVNIPFFERLNFFHALVTMKWSHFFVFILIGYFAVNLLFASIYSIIGVDNLTGTKGMTTFEQFMEAFFFSAQTITTLGYGRVAPLGLPANIVAATESLLGLLFFALATGLLYGRFSKPVSKIKYSSKAVIAPYQDINGFMFRLINPQKNELLDVEINVSVSMKRKHSELRDFHILDLERNTVRFFPSMWTIVHPIDKSSPLYGLDKAAFHRKDFEFIAMLRAFDESSGQMVYSRSSYKPEEIEWEQKFVYAAKRTNGKTLVDVSKIDKSEAAKLNS</sequence>
<reference evidence="4" key="1">
    <citation type="submission" date="2021-04" db="EMBL/GenBank/DDBJ databases">
        <authorList>
            <person name="Pira H."/>
            <person name="Risdian C."/>
            <person name="Wink J."/>
        </authorList>
    </citation>
    <scope>NUCLEOTIDE SEQUENCE</scope>
    <source>
        <strain evidence="4">WHY3</strain>
    </source>
</reference>
<evidence type="ECO:0000313" key="5">
    <source>
        <dbReference type="Proteomes" id="UP001138894"/>
    </source>
</evidence>
<feature type="domain" description="Potassium channel inwardly rectifying transmembrane" evidence="2">
    <location>
        <begin position="27"/>
        <end position="153"/>
    </location>
</feature>
<evidence type="ECO:0000313" key="4">
    <source>
        <dbReference type="EMBL" id="MBV7270605.1"/>
    </source>
</evidence>
<dbReference type="GO" id="GO:0034765">
    <property type="term" value="P:regulation of monoatomic ion transmembrane transport"/>
    <property type="evidence" value="ECO:0007669"/>
    <property type="project" value="TreeGrafter"/>
</dbReference>
<comment type="caution">
    <text evidence="4">The sequence shown here is derived from an EMBL/GenBank/DDBJ whole genome shotgun (WGS) entry which is preliminary data.</text>
</comment>
<keyword evidence="1" id="KW-0472">Membrane</keyword>
<dbReference type="PANTHER" id="PTHR11767">
    <property type="entry name" value="INWARD RECTIFIER POTASSIUM CHANNEL"/>
    <property type="match status" value="1"/>
</dbReference>
<feature type="transmembrane region" description="Helical" evidence="1">
    <location>
        <begin position="126"/>
        <end position="148"/>
    </location>
</feature>
<dbReference type="Pfam" id="PF01007">
    <property type="entry name" value="IRK"/>
    <property type="match status" value="1"/>
</dbReference>